<dbReference type="EMBL" id="VLLG01000003">
    <property type="protein sequence ID" value="TWI88389.1"/>
    <property type="molecule type" value="Genomic_DNA"/>
</dbReference>
<dbReference type="SUPFAM" id="SSF48452">
    <property type="entry name" value="TPR-like"/>
    <property type="match status" value="1"/>
</dbReference>
<dbReference type="AlphaFoldDB" id="A0A562T4C9"/>
<organism evidence="2 3">
    <name type="scientific">Chitinophaga japonensis</name>
    <name type="common">Flexibacter japonensis</name>
    <dbReference type="NCBI Taxonomy" id="104662"/>
    <lineage>
        <taxon>Bacteria</taxon>
        <taxon>Pseudomonadati</taxon>
        <taxon>Bacteroidota</taxon>
        <taxon>Chitinophagia</taxon>
        <taxon>Chitinophagales</taxon>
        <taxon>Chitinophagaceae</taxon>
        <taxon>Chitinophaga</taxon>
    </lineage>
</organism>
<dbReference type="InterPro" id="IPR011990">
    <property type="entry name" value="TPR-like_helical_dom_sf"/>
</dbReference>
<feature type="signal peptide" evidence="1">
    <location>
        <begin position="1"/>
        <end position="23"/>
    </location>
</feature>
<dbReference type="InterPro" id="IPR041662">
    <property type="entry name" value="SusD-like_2"/>
</dbReference>
<dbReference type="RefSeq" id="WP_145713666.1">
    <property type="nucleotide sequence ID" value="NZ_BAAAFY010000001.1"/>
</dbReference>
<feature type="chain" id="PRO_5021778936" evidence="1">
    <location>
        <begin position="24"/>
        <end position="526"/>
    </location>
</feature>
<keyword evidence="3" id="KW-1185">Reference proteome</keyword>
<comment type="caution">
    <text evidence="2">The sequence shown here is derived from an EMBL/GenBank/DDBJ whole genome shotgun (WGS) entry which is preliminary data.</text>
</comment>
<dbReference type="Gene3D" id="1.25.40.390">
    <property type="match status" value="1"/>
</dbReference>
<proteinExistence type="predicted"/>
<evidence type="ECO:0000313" key="2">
    <source>
        <dbReference type="EMBL" id="TWI88389.1"/>
    </source>
</evidence>
<name>A0A562T4C9_CHIJA</name>
<dbReference type="PROSITE" id="PS51257">
    <property type="entry name" value="PROKAR_LIPOPROTEIN"/>
    <property type="match status" value="1"/>
</dbReference>
<sequence length="526" mass="59487">MKKNILIISMLALVAAGSFTACKKSQFDEKYYDPEKTTVGTIDGLYTGLFKNRRVFPNYRHMFTFLGEITGRYTQSIGFVNDNKMYEPNPDYVEDRWSDFYTAPGSDWTAPLSIFREMEKIHEGLGNEEEKEGYLLFMETARIFVYDQAAQQVDIWGDIPFSTAGQLNYTGELTLATFDEGAAVYDFILTDLKRISNWLATVQPSQFYMNKLAKQDILLKGDLLKWRRYANSLMLRLAMRISYVQESRAQTLVQEILGNPTLYPLIDVITDNVQITAAAPNLLTTDMNAAWTEFNHNLAPGYMVDSLMEPAGDPRLRVFYELNTGGQYQGVPTSWNTTQQENAIGAGLISRLDTVTFLRNEYFPGIVITAAEVSFLKAEAYQRWGGGTARTAYETGIRQSIAYYFQIHNLSQYNGTKETPYTEAEITLLLANPLVAYNPADEEGSLNKIALQKWVDFGPMLAPQAWAEMRRSGYPKLSVPVDGGSTLVPTPPARLLYPSTERNLNAKNYEAVAAKDLYTTKVFWVR</sequence>
<reference evidence="2 3" key="1">
    <citation type="journal article" date="2013" name="Stand. Genomic Sci.">
        <title>Genomic Encyclopedia of Type Strains, Phase I: The one thousand microbial genomes (KMG-I) project.</title>
        <authorList>
            <person name="Kyrpides N.C."/>
            <person name="Woyke T."/>
            <person name="Eisen J.A."/>
            <person name="Garrity G."/>
            <person name="Lilburn T.G."/>
            <person name="Beck B.J."/>
            <person name="Whitman W.B."/>
            <person name="Hugenholtz P."/>
            <person name="Klenk H.P."/>
        </authorList>
    </citation>
    <scope>NUCLEOTIDE SEQUENCE [LARGE SCALE GENOMIC DNA]</scope>
    <source>
        <strain evidence="2 3">DSM 13484</strain>
    </source>
</reference>
<keyword evidence="1" id="KW-0732">Signal</keyword>
<evidence type="ECO:0000256" key="1">
    <source>
        <dbReference type="SAM" id="SignalP"/>
    </source>
</evidence>
<evidence type="ECO:0000313" key="3">
    <source>
        <dbReference type="Proteomes" id="UP000316778"/>
    </source>
</evidence>
<dbReference type="Pfam" id="PF12771">
    <property type="entry name" value="SusD-like_2"/>
    <property type="match status" value="1"/>
</dbReference>
<dbReference type="Proteomes" id="UP000316778">
    <property type="component" value="Unassembled WGS sequence"/>
</dbReference>
<dbReference type="OrthoDB" id="9766256at2"/>
<gene>
    <name evidence="2" type="ORF">LX66_2474</name>
</gene>
<protein>
    <submittedName>
        <fullName evidence="2">SusD-like starch-binding protein associating with outer membrane</fullName>
    </submittedName>
</protein>
<accession>A0A562T4C9</accession>